<dbReference type="SUPFAM" id="SSF55729">
    <property type="entry name" value="Acyl-CoA N-acyltransferases (Nat)"/>
    <property type="match status" value="1"/>
</dbReference>
<dbReference type="Pfam" id="PF00583">
    <property type="entry name" value="Acetyltransf_1"/>
    <property type="match status" value="1"/>
</dbReference>
<dbReference type="InterPro" id="IPR000182">
    <property type="entry name" value="GNAT_dom"/>
</dbReference>
<dbReference type="GO" id="GO:0016747">
    <property type="term" value="F:acyltransferase activity, transferring groups other than amino-acyl groups"/>
    <property type="evidence" value="ECO:0007669"/>
    <property type="project" value="InterPro"/>
</dbReference>
<evidence type="ECO:0000313" key="5">
    <source>
        <dbReference type="Proteomes" id="UP000614460"/>
    </source>
</evidence>
<keyword evidence="1" id="KW-0808">Transferase</keyword>
<protein>
    <submittedName>
        <fullName evidence="4">Acetyltransferase</fullName>
    </submittedName>
</protein>
<organism evidence="4 5">
    <name type="scientific">Sphingobacterium cellulitidis</name>
    <dbReference type="NCBI Taxonomy" id="1768011"/>
    <lineage>
        <taxon>Bacteria</taxon>
        <taxon>Pseudomonadati</taxon>
        <taxon>Bacteroidota</taxon>
        <taxon>Sphingobacteriia</taxon>
        <taxon>Sphingobacteriales</taxon>
        <taxon>Sphingobacteriaceae</taxon>
        <taxon>Sphingobacterium</taxon>
    </lineage>
</organism>
<keyword evidence="2" id="KW-0012">Acyltransferase</keyword>
<name>A0A8H9FXS4_9SPHI</name>
<reference evidence="4" key="1">
    <citation type="journal article" date="2014" name="Int. J. Syst. Evol. Microbiol.">
        <title>Complete genome sequence of Corynebacterium casei LMG S-19264T (=DSM 44701T), isolated from a smear-ripened cheese.</title>
        <authorList>
            <consortium name="US DOE Joint Genome Institute (JGI-PGF)"/>
            <person name="Walter F."/>
            <person name="Albersmeier A."/>
            <person name="Kalinowski J."/>
            <person name="Ruckert C."/>
        </authorList>
    </citation>
    <scope>NUCLEOTIDE SEQUENCE</scope>
    <source>
        <strain evidence="4">CGMCC 1.15966</strain>
    </source>
</reference>
<evidence type="ECO:0000259" key="3">
    <source>
        <dbReference type="PROSITE" id="PS51186"/>
    </source>
</evidence>
<dbReference type="CDD" id="cd04301">
    <property type="entry name" value="NAT_SF"/>
    <property type="match status" value="1"/>
</dbReference>
<reference evidence="4" key="2">
    <citation type="submission" date="2020-09" db="EMBL/GenBank/DDBJ databases">
        <authorList>
            <person name="Sun Q."/>
            <person name="Zhou Y."/>
        </authorList>
    </citation>
    <scope>NUCLEOTIDE SEQUENCE</scope>
    <source>
        <strain evidence="4">CGMCC 1.15966</strain>
    </source>
</reference>
<evidence type="ECO:0000256" key="1">
    <source>
        <dbReference type="ARBA" id="ARBA00022679"/>
    </source>
</evidence>
<dbReference type="EMBL" id="BMKM01000002">
    <property type="protein sequence ID" value="GGE14712.1"/>
    <property type="molecule type" value="Genomic_DNA"/>
</dbReference>
<dbReference type="PANTHER" id="PTHR43877">
    <property type="entry name" value="AMINOALKYLPHOSPHONATE N-ACETYLTRANSFERASE-RELATED-RELATED"/>
    <property type="match status" value="1"/>
</dbReference>
<evidence type="ECO:0000313" key="4">
    <source>
        <dbReference type="EMBL" id="GGE14712.1"/>
    </source>
</evidence>
<dbReference type="RefSeq" id="WP_094257022.1">
    <property type="nucleotide sequence ID" value="NZ_BMKM01000002.1"/>
</dbReference>
<feature type="domain" description="N-acetyltransferase" evidence="3">
    <location>
        <begin position="1"/>
        <end position="150"/>
    </location>
</feature>
<dbReference type="InterPro" id="IPR016181">
    <property type="entry name" value="Acyl_CoA_acyltransferase"/>
</dbReference>
<dbReference type="InterPro" id="IPR050832">
    <property type="entry name" value="Bact_Acetyltransf"/>
</dbReference>
<dbReference type="PROSITE" id="PS51186">
    <property type="entry name" value="GNAT"/>
    <property type="match status" value="1"/>
</dbReference>
<dbReference type="Proteomes" id="UP000614460">
    <property type="component" value="Unassembled WGS sequence"/>
</dbReference>
<evidence type="ECO:0000256" key="2">
    <source>
        <dbReference type="ARBA" id="ARBA00023315"/>
    </source>
</evidence>
<sequence>MKFRKAQIVDLERIVELLSDDTLGNMREAFRQPLPAEYITAFNKICEDKNQELIVLESDEGHVIGCMQLSFIQYLTYRGGIRAQLEGVRIDKKERSKGLGQKMIRYAIRRAKERGAHMIQLTTDKVRPEALNFYEKLGFKSTHEGMKLVL</sequence>
<dbReference type="AlphaFoldDB" id="A0A8H9FXS4"/>
<comment type="caution">
    <text evidence="4">The sequence shown here is derived from an EMBL/GenBank/DDBJ whole genome shotgun (WGS) entry which is preliminary data.</text>
</comment>
<proteinExistence type="predicted"/>
<accession>A0A8H9FXS4</accession>
<dbReference type="Gene3D" id="3.40.630.30">
    <property type="match status" value="1"/>
</dbReference>
<keyword evidence="5" id="KW-1185">Reference proteome</keyword>
<gene>
    <name evidence="4" type="ORF">GCM10011516_10630</name>
</gene>
<dbReference type="PANTHER" id="PTHR43877:SF2">
    <property type="entry name" value="AMINOALKYLPHOSPHONATE N-ACETYLTRANSFERASE-RELATED"/>
    <property type="match status" value="1"/>
</dbReference>